<evidence type="ECO:0000313" key="1">
    <source>
        <dbReference type="EMBL" id="KAI4382341.1"/>
    </source>
</evidence>
<sequence length="147" mass="16574">MRKSSKDEMILSYNDVVLRLSDLHTVRDFVEPLKLHSRNLVIFPVNNNDDVKLAEGGSHWSLLVFERNANMFVHHDSSKAAPQGSKTGMTAGYMSSQAEAIHDWYRDGGSHRKSLWFSVVTERVTPSSVLRIRGEISELIRGLMASC</sequence>
<protein>
    <submittedName>
        <fullName evidence="1">Uncharacterized protein</fullName>
    </submittedName>
</protein>
<dbReference type="EMBL" id="CM042882">
    <property type="protein sequence ID" value="KAI4382341.1"/>
    <property type="molecule type" value="Genomic_DNA"/>
</dbReference>
<gene>
    <name evidence="1" type="ORF">MLD38_008317</name>
</gene>
<dbReference type="Proteomes" id="UP001057402">
    <property type="component" value="Chromosome 3"/>
</dbReference>
<accession>A0ACB9RX12</accession>
<comment type="caution">
    <text evidence="1">The sequence shown here is derived from an EMBL/GenBank/DDBJ whole genome shotgun (WGS) entry which is preliminary data.</text>
</comment>
<evidence type="ECO:0000313" key="2">
    <source>
        <dbReference type="Proteomes" id="UP001057402"/>
    </source>
</evidence>
<organism evidence="1 2">
    <name type="scientific">Melastoma candidum</name>
    <dbReference type="NCBI Taxonomy" id="119954"/>
    <lineage>
        <taxon>Eukaryota</taxon>
        <taxon>Viridiplantae</taxon>
        <taxon>Streptophyta</taxon>
        <taxon>Embryophyta</taxon>
        <taxon>Tracheophyta</taxon>
        <taxon>Spermatophyta</taxon>
        <taxon>Magnoliopsida</taxon>
        <taxon>eudicotyledons</taxon>
        <taxon>Gunneridae</taxon>
        <taxon>Pentapetalae</taxon>
        <taxon>rosids</taxon>
        <taxon>malvids</taxon>
        <taxon>Myrtales</taxon>
        <taxon>Melastomataceae</taxon>
        <taxon>Melastomatoideae</taxon>
        <taxon>Melastomateae</taxon>
        <taxon>Melastoma</taxon>
    </lineage>
</organism>
<keyword evidence="2" id="KW-1185">Reference proteome</keyword>
<proteinExistence type="predicted"/>
<reference evidence="2" key="1">
    <citation type="journal article" date="2023" name="Front. Plant Sci.">
        <title>Chromosomal-level genome assembly of Melastoma candidum provides insights into trichome evolution.</title>
        <authorList>
            <person name="Zhong Y."/>
            <person name="Wu W."/>
            <person name="Sun C."/>
            <person name="Zou P."/>
            <person name="Liu Y."/>
            <person name="Dai S."/>
            <person name="Zhou R."/>
        </authorList>
    </citation>
    <scope>NUCLEOTIDE SEQUENCE [LARGE SCALE GENOMIC DNA]</scope>
</reference>
<name>A0ACB9RX12_9MYRT</name>